<dbReference type="Proteomes" id="UP001322138">
    <property type="component" value="Unassembled WGS sequence"/>
</dbReference>
<evidence type="ECO:0000313" key="3">
    <source>
        <dbReference type="Proteomes" id="UP001322138"/>
    </source>
</evidence>
<reference evidence="2 3" key="1">
    <citation type="journal article" date="2023" name="bioRxiv">
        <title>High-quality genome assemblies of four members of thePodospora anserinaspecies complex.</title>
        <authorList>
            <person name="Ament-Velasquez S.L."/>
            <person name="Vogan A.A."/>
            <person name="Wallerman O."/>
            <person name="Hartmann F."/>
            <person name="Gautier V."/>
            <person name="Silar P."/>
            <person name="Giraud T."/>
            <person name="Johannesson H."/>
        </authorList>
    </citation>
    <scope>NUCLEOTIDE SEQUENCE [LARGE SCALE GENOMIC DNA]</scope>
    <source>
        <strain evidence="2 3">CBS 112042</strain>
    </source>
</reference>
<dbReference type="GeneID" id="87892631"/>
<comment type="caution">
    <text evidence="2">The sequence shown here is derived from an EMBL/GenBank/DDBJ whole genome shotgun (WGS) entry which is preliminary data.</text>
</comment>
<proteinExistence type="predicted"/>
<protein>
    <recommendedName>
        <fullName evidence="4">BHLH domain-containing protein</fullName>
    </recommendedName>
</protein>
<evidence type="ECO:0008006" key="4">
    <source>
        <dbReference type="Google" id="ProtNLM"/>
    </source>
</evidence>
<dbReference type="RefSeq" id="XP_062728682.1">
    <property type="nucleotide sequence ID" value="XM_062873220.1"/>
</dbReference>
<keyword evidence="3" id="KW-1185">Reference proteome</keyword>
<evidence type="ECO:0000256" key="1">
    <source>
        <dbReference type="SAM" id="MobiDB-lite"/>
    </source>
</evidence>
<gene>
    <name evidence="2" type="ORF">QC761_0111040</name>
</gene>
<feature type="region of interest" description="Disordered" evidence="1">
    <location>
        <begin position="1"/>
        <end position="30"/>
    </location>
</feature>
<sequence>MTFRTLQLPRSAPAPPAAASLPRAVTSVERARRNAQNAAAFAALRATLPPPSRQSAALASLAHCPARAFLFRSGADQEEEVVEEG</sequence>
<organism evidence="2 3">
    <name type="scientific">Podospora bellae-mahoneyi</name>
    <dbReference type="NCBI Taxonomy" id="2093777"/>
    <lineage>
        <taxon>Eukaryota</taxon>
        <taxon>Fungi</taxon>
        <taxon>Dikarya</taxon>
        <taxon>Ascomycota</taxon>
        <taxon>Pezizomycotina</taxon>
        <taxon>Sordariomycetes</taxon>
        <taxon>Sordariomycetidae</taxon>
        <taxon>Sordariales</taxon>
        <taxon>Podosporaceae</taxon>
        <taxon>Podospora</taxon>
    </lineage>
</organism>
<dbReference type="EMBL" id="JAFFGZ010000009">
    <property type="protein sequence ID" value="KAK4639706.1"/>
    <property type="molecule type" value="Genomic_DNA"/>
</dbReference>
<accession>A0ABR0F6R3</accession>
<evidence type="ECO:0000313" key="2">
    <source>
        <dbReference type="EMBL" id="KAK4639706.1"/>
    </source>
</evidence>
<name>A0ABR0F6R3_9PEZI</name>